<dbReference type="STRING" id="28034.BFX07_09940"/>
<dbReference type="SMART" id="SM00052">
    <property type="entry name" value="EAL"/>
    <property type="match status" value="1"/>
</dbReference>
<dbReference type="PROSITE" id="PS50883">
    <property type="entry name" value="EAL"/>
    <property type="match status" value="1"/>
</dbReference>
<dbReference type="PANTHER" id="PTHR33121:SF76">
    <property type="entry name" value="SIGNALING PROTEIN"/>
    <property type="match status" value="1"/>
</dbReference>
<dbReference type="InterPro" id="IPR035919">
    <property type="entry name" value="EAL_sf"/>
</dbReference>
<dbReference type="CDD" id="cd01948">
    <property type="entry name" value="EAL"/>
    <property type="match status" value="1"/>
</dbReference>
<dbReference type="OrthoDB" id="581425at2"/>
<dbReference type="RefSeq" id="WP_051351110.1">
    <property type="nucleotide sequence ID" value="NZ_FWWY01000001.1"/>
</dbReference>
<dbReference type="PANTHER" id="PTHR33121">
    <property type="entry name" value="CYCLIC DI-GMP PHOSPHODIESTERASE PDEF"/>
    <property type="match status" value="1"/>
</dbReference>
<accession>A0A1W1WBN3</accession>
<gene>
    <name evidence="2" type="ORF">SAMN00768000_1242</name>
</gene>
<dbReference type="EMBL" id="FWWY01000001">
    <property type="protein sequence ID" value="SMC03728.1"/>
    <property type="molecule type" value="Genomic_DNA"/>
</dbReference>
<feature type="domain" description="EAL" evidence="1">
    <location>
        <begin position="2"/>
        <end position="233"/>
    </location>
</feature>
<dbReference type="InterPro" id="IPR050706">
    <property type="entry name" value="Cyclic-di-GMP_PDE-like"/>
</dbReference>
<sequence>MSACAREALNHALTTHKVRSVFQPIWNVDGQWLGFEALTRFWNGCPPDQVFSAVTDAKELEALDAIAITQAIERASRLPGKLFVNISALSTAQIPLWSRYTENERIIWEITETHPLTEDGIKAISWLKEHGHVLALDDAGIQFSTKQRLEALRPQIVKLSLSIVHEWANGLPDSLRQWVKWAKLHGALIIAEGIEAREWIHKLQDEGVHAVQGFALGRPEEAETWEQHDFTTLTLPRFS</sequence>
<dbReference type="Proteomes" id="UP000192660">
    <property type="component" value="Unassembled WGS sequence"/>
</dbReference>
<name>A0A1W1WBN3_SULTA</name>
<dbReference type="InterPro" id="IPR001633">
    <property type="entry name" value="EAL_dom"/>
</dbReference>
<evidence type="ECO:0000259" key="1">
    <source>
        <dbReference type="PROSITE" id="PS50883"/>
    </source>
</evidence>
<reference evidence="3" key="1">
    <citation type="submission" date="2017-04" db="EMBL/GenBank/DDBJ databases">
        <authorList>
            <person name="Varghese N."/>
            <person name="Submissions S."/>
        </authorList>
    </citation>
    <scope>NUCLEOTIDE SEQUENCE [LARGE SCALE GENOMIC DNA]</scope>
    <source>
        <strain evidence="3">DSM 9293</strain>
    </source>
</reference>
<organism evidence="2 3">
    <name type="scientific">Sulfobacillus thermosulfidooxidans (strain DSM 9293 / VKM B-1269 / AT-1)</name>
    <dbReference type="NCBI Taxonomy" id="929705"/>
    <lineage>
        <taxon>Bacteria</taxon>
        <taxon>Bacillati</taxon>
        <taxon>Bacillota</taxon>
        <taxon>Clostridia</taxon>
        <taxon>Eubacteriales</taxon>
        <taxon>Clostridiales Family XVII. Incertae Sedis</taxon>
        <taxon>Sulfobacillus</taxon>
    </lineage>
</organism>
<evidence type="ECO:0000313" key="3">
    <source>
        <dbReference type="Proteomes" id="UP000192660"/>
    </source>
</evidence>
<dbReference type="Pfam" id="PF00563">
    <property type="entry name" value="EAL"/>
    <property type="match status" value="1"/>
</dbReference>
<dbReference type="AlphaFoldDB" id="A0A1W1WBN3"/>
<protein>
    <submittedName>
        <fullName evidence="2">EAL domain, c-di-GMP-specific phosphodiesterase class I (Or its enzymatically inactive variant)</fullName>
    </submittedName>
</protein>
<dbReference type="GO" id="GO:0071111">
    <property type="term" value="F:cyclic-guanylate-specific phosphodiesterase activity"/>
    <property type="evidence" value="ECO:0007669"/>
    <property type="project" value="InterPro"/>
</dbReference>
<dbReference type="Gene3D" id="3.20.20.450">
    <property type="entry name" value="EAL domain"/>
    <property type="match status" value="1"/>
</dbReference>
<proteinExistence type="predicted"/>
<keyword evidence="3" id="KW-1185">Reference proteome</keyword>
<dbReference type="SUPFAM" id="SSF141868">
    <property type="entry name" value="EAL domain-like"/>
    <property type="match status" value="1"/>
</dbReference>
<evidence type="ECO:0000313" key="2">
    <source>
        <dbReference type="EMBL" id="SMC03728.1"/>
    </source>
</evidence>